<dbReference type="EMBL" id="KZ678415">
    <property type="protein sequence ID" value="PSR90824.1"/>
    <property type="molecule type" value="Genomic_DNA"/>
</dbReference>
<proteinExistence type="predicted"/>
<feature type="region of interest" description="Disordered" evidence="1">
    <location>
        <begin position="39"/>
        <end position="70"/>
    </location>
</feature>
<feature type="compositionally biased region" description="Basic and acidic residues" evidence="1">
    <location>
        <begin position="202"/>
        <end position="216"/>
    </location>
</feature>
<gene>
    <name evidence="2" type="ORF">BD289DRAFT_430314</name>
</gene>
<keyword evidence="3" id="KW-1185">Reference proteome</keyword>
<feature type="compositionally biased region" description="Basic and acidic residues" evidence="1">
    <location>
        <begin position="113"/>
        <end position="123"/>
    </location>
</feature>
<feature type="region of interest" description="Disordered" evidence="1">
    <location>
        <begin position="188"/>
        <end position="216"/>
    </location>
</feature>
<dbReference type="InParanoid" id="A0A2T3AC63"/>
<organism evidence="2 3">
    <name type="scientific">Coniella lustricola</name>
    <dbReference type="NCBI Taxonomy" id="2025994"/>
    <lineage>
        <taxon>Eukaryota</taxon>
        <taxon>Fungi</taxon>
        <taxon>Dikarya</taxon>
        <taxon>Ascomycota</taxon>
        <taxon>Pezizomycotina</taxon>
        <taxon>Sordariomycetes</taxon>
        <taxon>Sordariomycetidae</taxon>
        <taxon>Diaporthales</taxon>
        <taxon>Schizoparmaceae</taxon>
        <taxon>Coniella</taxon>
    </lineage>
</organism>
<name>A0A2T3AC63_9PEZI</name>
<feature type="region of interest" description="Disordered" evidence="1">
    <location>
        <begin position="93"/>
        <end position="123"/>
    </location>
</feature>
<dbReference type="AlphaFoldDB" id="A0A2T3AC63"/>
<accession>A0A2T3AC63</accession>
<evidence type="ECO:0000313" key="3">
    <source>
        <dbReference type="Proteomes" id="UP000241462"/>
    </source>
</evidence>
<dbReference type="Proteomes" id="UP000241462">
    <property type="component" value="Unassembled WGS sequence"/>
</dbReference>
<reference evidence="2 3" key="1">
    <citation type="journal article" date="2018" name="Mycol. Prog.">
        <title>Coniella lustricola, a new species from submerged detritus.</title>
        <authorList>
            <person name="Raudabaugh D.B."/>
            <person name="Iturriaga T."/>
            <person name="Carver A."/>
            <person name="Mondo S."/>
            <person name="Pangilinan J."/>
            <person name="Lipzen A."/>
            <person name="He G."/>
            <person name="Amirebrahimi M."/>
            <person name="Grigoriev I.V."/>
            <person name="Miller A.N."/>
        </authorList>
    </citation>
    <scope>NUCLEOTIDE SEQUENCE [LARGE SCALE GENOMIC DNA]</scope>
    <source>
        <strain evidence="2 3">B22-T-1</strain>
    </source>
</reference>
<protein>
    <submittedName>
        <fullName evidence="2">Uncharacterized protein</fullName>
    </submittedName>
</protein>
<evidence type="ECO:0000313" key="2">
    <source>
        <dbReference type="EMBL" id="PSR90824.1"/>
    </source>
</evidence>
<evidence type="ECO:0000256" key="1">
    <source>
        <dbReference type="SAM" id="MobiDB-lite"/>
    </source>
</evidence>
<sequence length="216" mass="24228">MAKQLSTAIQVMSHRAWARQPEPSNRQAVDISPHCRQKKRLSTVTSETTRDMISCASSQQQGRGREGNHITRSRHRTCWWHGSINRCTQHAWKDKRSHTSRGPAPTSAFGRNGDGRLGDTPGGDERCSLEANCAGHPSHEQIMDLPKGVTHSWPCRPLASAFADLKASRRKVRLPWWQTLQVHQSHRLRASGCQPGLHSPHNKAEQNKNENKSSST</sequence>